<organism evidence="8 9">
    <name type="scientific">Litchfieldella qijiaojingensis</name>
    <dbReference type="NCBI Taxonomy" id="980347"/>
    <lineage>
        <taxon>Bacteria</taxon>
        <taxon>Pseudomonadati</taxon>
        <taxon>Pseudomonadota</taxon>
        <taxon>Gammaproteobacteria</taxon>
        <taxon>Oceanospirillales</taxon>
        <taxon>Halomonadaceae</taxon>
        <taxon>Litchfieldella</taxon>
    </lineage>
</organism>
<keyword evidence="8" id="KW-0966">Cell projection</keyword>
<feature type="domain" description="Flagellar hook-associated protein 2 C-terminal" evidence="7">
    <location>
        <begin position="211"/>
        <end position="431"/>
    </location>
</feature>
<keyword evidence="8" id="KW-0282">Flagellum</keyword>
<dbReference type="Pfam" id="PF02465">
    <property type="entry name" value="FliD_N"/>
    <property type="match status" value="1"/>
</dbReference>
<evidence type="ECO:0000259" key="6">
    <source>
        <dbReference type="Pfam" id="PF02465"/>
    </source>
</evidence>
<accession>A0ABQ2YCT8</accession>
<keyword evidence="9" id="KW-1185">Reference proteome</keyword>
<dbReference type="InterPro" id="IPR010809">
    <property type="entry name" value="FliD_C"/>
</dbReference>
<sequence>MATISSLGVGSGLDLSGLLNQLESAERQKLTPITTQKKSYQAEISAYGKLESALSSFQTAVSSLNKATLYQSVTSSVEGSSVTATSTSDAVTGSYTINVTNVAKASSMATDGIADKTTDLGAGTVSFTFGDGSTLDVDITAGDSSLEAIRDAINAKEGGVSASIVNDGSGTPYRLSLASTETGTDAGISSVTFSGDLGGQLAIDAATEVVAEDATLTVNGISITSQSNRIEEAIQGVTLDIVEEGESTLTVERDTESIKDAIESFVKSYNSLRSTMDSLSSYDSESGNAGELLGDSTLRSVESRLRSTLSDAVEGGEFSLLSDLGISLQLNGKLKIDDDKLDDAIANNLSGVSEFFAGSSEEGGMAGQLDGTLESMLEDNGLLDNRVSGLETSVENLNDRFALMERNIEATIDRYRQQFTKLDGLIASMNQTSTYLTQQFESLNAQLGRN</sequence>
<dbReference type="RefSeq" id="WP_189465755.1">
    <property type="nucleotide sequence ID" value="NZ_BMXS01000001.1"/>
</dbReference>
<evidence type="ECO:0000256" key="5">
    <source>
        <dbReference type="RuleBase" id="RU362066"/>
    </source>
</evidence>
<comment type="subcellular location">
    <subcellularLocation>
        <location evidence="5">Secreted</location>
    </subcellularLocation>
    <subcellularLocation>
        <location evidence="5">Bacterial flagellum</location>
    </subcellularLocation>
</comment>
<evidence type="ECO:0000256" key="1">
    <source>
        <dbReference type="ARBA" id="ARBA00009764"/>
    </source>
</evidence>
<dbReference type="InterPro" id="IPR003481">
    <property type="entry name" value="FliD_N"/>
</dbReference>
<dbReference type="Pfam" id="PF07195">
    <property type="entry name" value="FliD_C"/>
    <property type="match status" value="1"/>
</dbReference>
<dbReference type="Proteomes" id="UP000653056">
    <property type="component" value="Unassembled WGS sequence"/>
</dbReference>
<evidence type="ECO:0000313" key="8">
    <source>
        <dbReference type="EMBL" id="GGX80153.1"/>
    </source>
</evidence>
<evidence type="ECO:0000256" key="4">
    <source>
        <dbReference type="ARBA" id="ARBA00023143"/>
    </source>
</evidence>
<comment type="function">
    <text evidence="5">Required for morphogenesis and for the elongation of the flagellar filament by facilitating polymerization of the flagellin monomers at the tip of growing filament. Forms a capping structure, which prevents flagellin subunits (transported through the central channel of the flagellum) from leaking out without polymerization at the distal end.</text>
</comment>
<name>A0ABQ2YCT8_9GAMM</name>
<keyword evidence="4 5" id="KW-0975">Bacterial flagellum</keyword>
<keyword evidence="8" id="KW-0969">Cilium</keyword>
<reference evidence="9" key="1">
    <citation type="journal article" date="2019" name="Int. J. Syst. Evol. Microbiol.">
        <title>The Global Catalogue of Microorganisms (GCM) 10K type strain sequencing project: providing services to taxonomists for standard genome sequencing and annotation.</title>
        <authorList>
            <consortium name="The Broad Institute Genomics Platform"/>
            <consortium name="The Broad Institute Genome Sequencing Center for Infectious Disease"/>
            <person name="Wu L."/>
            <person name="Ma J."/>
        </authorList>
    </citation>
    <scope>NUCLEOTIDE SEQUENCE [LARGE SCALE GENOMIC DNA]</scope>
    <source>
        <strain evidence="9">KCTC 22228</strain>
    </source>
</reference>
<evidence type="ECO:0000259" key="7">
    <source>
        <dbReference type="Pfam" id="PF07195"/>
    </source>
</evidence>
<protein>
    <recommendedName>
        <fullName evidence="5">Flagellar hook-associated protein 2</fullName>
        <shortName evidence="5">HAP2</shortName>
    </recommendedName>
    <alternativeName>
        <fullName evidence="5">Flagellar cap protein</fullName>
    </alternativeName>
</protein>
<keyword evidence="5" id="KW-0964">Secreted</keyword>
<dbReference type="NCBIfam" id="NF005955">
    <property type="entry name" value="PRK08032.1"/>
    <property type="match status" value="1"/>
</dbReference>
<gene>
    <name evidence="8" type="primary">fliD</name>
    <name evidence="8" type="ORF">GCM10007160_04550</name>
</gene>
<dbReference type="EMBL" id="BMXS01000001">
    <property type="protein sequence ID" value="GGX80153.1"/>
    <property type="molecule type" value="Genomic_DNA"/>
</dbReference>
<comment type="subunit">
    <text evidence="2 5">Homopentamer.</text>
</comment>
<evidence type="ECO:0000256" key="2">
    <source>
        <dbReference type="ARBA" id="ARBA00011255"/>
    </source>
</evidence>
<dbReference type="PANTHER" id="PTHR30288:SF0">
    <property type="entry name" value="FLAGELLAR HOOK-ASSOCIATED PROTEIN 2"/>
    <property type="match status" value="1"/>
</dbReference>
<evidence type="ECO:0000313" key="9">
    <source>
        <dbReference type="Proteomes" id="UP000653056"/>
    </source>
</evidence>
<comment type="caution">
    <text evidence="8">The sequence shown here is derived from an EMBL/GenBank/DDBJ whole genome shotgun (WGS) entry which is preliminary data.</text>
</comment>
<comment type="similarity">
    <text evidence="1 5">Belongs to the FliD family.</text>
</comment>
<dbReference type="PANTHER" id="PTHR30288">
    <property type="entry name" value="FLAGELLAR CAP/ASSEMBLY PROTEIN FLID"/>
    <property type="match status" value="1"/>
</dbReference>
<dbReference type="InterPro" id="IPR040026">
    <property type="entry name" value="FliD"/>
</dbReference>
<feature type="coiled-coil region" evidence="5">
    <location>
        <begin position="387"/>
        <end position="414"/>
    </location>
</feature>
<proteinExistence type="inferred from homology"/>
<keyword evidence="3 5" id="KW-0175">Coiled coil</keyword>
<feature type="domain" description="Flagellar hook-associated protein 2 N-terminal" evidence="6">
    <location>
        <begin position="11"/>
        <end position="105"/>
    </location>
</feature>
<evidence type="ECO:0000256" key="3">
    <source>
        <dbReference type="ARBA" id="ARBA00023054"/>
    </source>
</evidence>